<protein>
    <submittedName>
        <fullName evidence="2">Putative AC transposase</fullName>
    </submittedName>
</protein>
<comment type="caution">
    <text evidence="2">The sequence shown here is derived from an EMBL/GenBank/DDBJ whole genome shotgun (WGS) entry which is preliminary data.</text>
</comment>
<evidence type="ECO:0000259" key="1">
    <source>
        <dbReference type="Pfam" id="PF14372"/>
    </source>
</evidence>
<dbReference type="PANTHER" id="PTHR23272:SF187">
    <property type="entry name" value="AC9 TRANSPOSASE-RELATED"/>
    <property type="match status" value="1"/>
</dbReference>
<dbReference type="Pfam" id="PF14372">
    <property type="entry name" value="hAT-like_RNase-H"/>
    <property type="match status" value="1"/>
</dbReference>
<gene>
    <name evidence="2" type="ORF">G2W53_003740</name>
</gene>
<reference evidence="2" key="1">
    <citation type="submission" date="2020-09" db="EMBL/GenBank/DDBJ databases">
        <title>Genome-Enabled Discovery of Anthraquinone Biosynthesis in Senna tora.</title>
        <authorList>
            <person name="Kang S.-H."/>
            <person name="Pandey R.P."/>
            <person name="Lee C.-M."/>
            <person name="Sim J.-S."/>
            <person name="Jeong J.-T."/>
            <person name="Choi B.-S."/>
            <person name="Jung M."/>
            <person name="Ginzburg D."/>
            <person name="Zhao K."/>
            <person name="Won S.Y."/>
            <person name="Oh T.-J."/>
            <person name="Yu Y."/>
            <person name="Kim N.-H."/>
            <person name="Lee O.R."/>
            <person name="Lee T.-H."/>
            <person name="Bashyal P."/>
            <person name="Kim T.-S."/>
            <person name="Lee W.-H."/>
            <person name="Kawkins C."/>
            <person name="Kim C.-K."/>
            <person name="Kim J.S."/>
            <person name="Ahn B.O."/>
            <person name="Rhee S.Y."/>
            <person name="Sohng J.K."/>
        </authorList>
    </citation>
    <scope>NUCLEOTIDE SEQUENCE</scope>
    <source>
        <tissue evidence="2">Leaf</tissue>
    </source>
</reference>
<sequence length="181" mass="20787">MIRFLYVPTPLTMDVLANTLPEVAVILDPRYKLKVIEYSFPKIYKDQSSHYIEEVRNIMSELLQEYHANPNTDESSPHISASTSESVLNLIGEKGIDEESGMANLVQFLTSSSSSSIVKSELDHYFEEPTLPWSPNFDILNIGGKQMGSNIRHYKQLLETFWLFQFPLWLMNQLLALVEEL</sequence>
<dbReference type="InterPro" id="IPR025525">
    <property type="entry name" value="hAT-like_transposase_RNase-H"/>
</dbReference>
<accession>A0A835CJI9</accession>
<dbReference type="EMBL" id="JAAIUW010000002">
    <property type="protein sequence ID" value="KAF7841442.1"/>
    <property type="molecule type" value="Genomic_DNA"/>
</dbReference>
<dbReference type="GO" id="GO:0003677">
    <property type="term" value="F:DNA binding"/>
    <property type="evidence" value="ECO:0007669"/>
    <property type="project" value="InterPro"/>
</dbReference>
<dbReference type="AlphaFoldDB" id="A0A835CJI9"/>
<name>A0A835CJI9_9FABA</name>
<organism evidence="2 3">
    <name type="scientific">Senna tora</name>
    <dbReference type="NCBI Taxonomy" id="362788"/>
    <lineage>
        <taxon>Eukaryota</taxon>
        <taxon>Viridiplantae</taxon>
        <taxon>Streptophyta</taxon>
        <taxon>Embryophyta</taxon>
        <taxon>Tracheophyta</taxon>
        <taxon>Spermatophyta</taxon>
        <taxon>Magnoliopsida</taxon>
        <taxon>eudicotyledons</taxon>
        <taxon>Gunneridae</taxon>
        <taxon>Pentapetalae</taxon>
        <taxon>rosids</taxon>
        <taxon>fabids</taxon>
        <taxon>Fabales</taxon>
        <taxon>Fabaceae</taxon>
        <taxon>Caesalpinioideae</taxon>
        <taxon>Cassia clade</taxon>
        <taxon>Senna</taxon>
    </lineage>
</organism>
<evidence type="ECO:0000313" key="3">
    <source>
        <dbReference type="Proteomes" id="UP000634136"/>
    </source>
</evidence>
<proteinExistence type="predicted"/>
<evidence type="ECO:0000313" key="2">
    <source>
        <dbReference type="EMBL" id="KAF7841442.1"/>
    </source>
</evidence>
<dbReference type="Proteomes" id="UP000634136">
    <property type="component" value="Unassembled WGS sequence"/>
</dbReference>
<dbReference type="SUPFAM" id="SSF53098">
    <property type="entry name" value="Ribonuclease H-like"/>
    <property type="match status" value="1"/>
</dbReference>
<feature type="domain" description="hAT-like transposase RNase-H fold" evidence="1">
    <location>
        <begin position="22"/>
        <end position="66"/>
    </location>
</feature>
<dbReference type="InterPro" id="IPR012337">
    <property type="entry name" value="RNaseH-like_sf"/>
</dbReference>
<dbReference type="OrthoDB" id="1301613at2759"/>
<keyword evidence="3" id="KW-1185">Reference proteome</keyword>
<dbReference type="PANTHER" id="PTHR23272">
    <property type="entry name" value="BED FINGER-RELATED"/>
    <property type="match status" value="1"/>
</dbReference>